<dbReference type="InterPro" id="IPR034015">
    <property type="entry name" value="M1_LTA4H"/>
</dbReference>
<dbReference type="RefSeq" id="WP_046229606.1">
    <property type="nucleotide sequence ID" value="NZ_FONN01000020.1"/>
</dbReference>
<feature type="binding site" evidence="2">
    <location>
        <position position="459"/>
    </location>
    <ligand>
        <name>Zn(2+)</name>
        <dbReference type="ChEBI" id="CHEBI:29105"/>
        <note>catalytic</note>
    </ligand>
</feature>
<feature type="active site" description="Proton acceptor" evidence="1">
    <location>
        <position position="437"/>
    </location>
</feature>
<feature type="compositionally biased region" description="Low complexity" evidence="3">
    <location>
        <begin position="63"/>
        <end position="80"/>
    </location>
</feature>
<reference evidence="6" key="1">
    <citation type="submission" date="2016-10" db="EMBL/GenBank/DDBJ databases">
        <authorList>
            <person name="Varghese N."/>
            <person name="Submissions S."/>
        </authorList>
    </citation>
    <scope>NUCLEOTIDE SEQUENCE [LARGE SCALE GENOMIC DNA]</scope>
    <source>
        <strain evidence="6">CGMCC 1.10223</strain>
    </source>
</reference>
<dbReference type="PANTHER" id="PTHR45726:SF3">
    <property type="entry name" value="LEUKOTRIENE A-4 HYDROLASE"/>
    <property type="match status" value="1"/>
</dbReference>
<dbReference type="GO" id="GO:0008270">
    <property type="term" value="F:zinc ion binding"/>
    <property type="evidence" value="ECO:0007669"/>
    <property type="project" value="InterPro"/>
</dbReference>
<feature type="binding site" evidence="2">
    <location>
        <position position="440"/>
    </location>
    <ligand>
        <name>Zn(2+)</name>
        <dbReference type="ChEBI" id="CHEBI:29105"/>
        <note>catalytic</note>
    </ligand>
</feature>
<sequence length="697" mass="77226">MTPGPFKRIALIMLSAVLLGLSLHHGFGNAWLSQYTYASGTSDPSLAGSVNSAAAHTTTATPSGAAGIAADTQAASQTAKPPAPAAPAQPDPAQPDAAQTLSKRVVQYNMHVALREDIRYLDGSQTVTWTNPGNKTVSELYFHLYPNAFQSEKSTFMRESGGQLRGDKATVDSQGYLKLITLQTLEGESLLPRLHYVQPDDGNMDDYTLTKLNLPVPVAPGKSVTLSMTYEVKLPEVFARMGYSGSFVMAGQWFPKLAVYEMAGTRGRTNEGWNVHQYHGDSEFYSDFGLYSAQITVPENFKVAATGIQTKEAVTQNGTSVYHFYAEDVHDFAWSASPDFIYAEDTLSGPGIPGVRIKLYLDPAHEGLKDRYLHAAKSALSKYAEWYGDYPYSTLSIIVPPKGANGAGGMEYPTLVTALAAESDNPGYSLERTVAHEIGHQYWYGMVASNEFEEAWLDEGFTSYAEDKVMENAYDVEPNLALEASYITAPAPLKQPSWAYHSSDEYAENVYMRAKLVLVGIEKQVGAKTMQKIMRTYFQKYKFKHPTTSDFQRVVEQVTKEKWQDYFHQYVYGSLMADFSVEAIRVNEVNQDSNTQYESTVLIKRNGGQNGPIPLIFSFTDGETVSKIWDAAESHIQYKVMHAAPLEWVAVDPKNSNVLDNKHINNFMRAEVPEQSRIRWSLGLTKLIEGLLASVGW</sequence>
<feature type="region of interest" description="Disordered" evidence="3">
    <location>
        <begin position="63"/>
        <end position="97"/>
    </location>
</feature>
<dbReference type="SUPFAM" id="SSF55486">
    <property type="entry name" value="Metalloproteases ('zincins'), catalytic domain"/>
    <property type="match status" value="1"/>
</dbReference>
<dbReference type="CDD" id="cd09604">
    <property type="entry name" value="M1_APN_like"/>
    <property type="match status" value="1"/>
</dbReference>
<feature type="binding site" evidence="2">
    <location>
        <position position="436"/>
    </location>
    <ligand>
        <name>Zn(2+)</name>
        <dbReference type="ChEBI" id="CHEBI:29105"/>
        <note>catalytic</note>
    </ligand>
</feature>
<organism evidence="5 6">
    <name type="scientific">Paenibacillus algorifonticola</name>
    <dbReference type="NCBI Taxonomy" id="684063"/>
    <lineage>
        <taxon>Bacteria</taxon>
        <taxon>Bacillati</taxon>
        <taxon>Bacillota</taxon>
        <taxon>Bacilli</taxon>
        <taxon>Bacillales</taxon>
        <taxon>Paenibacillaceae</taxon>
        <taxon>Paenibacillus</taxon>
    </lineage>
</organism>
<evidence type="ECO:0000259" key="4">
    <source>
        <dbReference type="Pfam" id="PF01433"/>
    </source>
</evidence>
<keyword evidence="6" id="KW-1185">Reference proteome</keyword>
<dbReference type="Pfam" id="PF01433">
    <property type="entry name" value="Peptidase_M1"/>
    <property type="match status" value="1"/>
</dbReference>
<feature type="domain" description="Peptidase M1 membrane alanine aminopeptidase" evidence="4">
    <location>
        <begin position="373"/>
        <end position="570"/>
    </location>
</feature>
<feature type="compositionally biased region" description="Pro residues" evidence="3">
    <location>
        <begin position="81"/>
        <end position="93"/>
    </location>
</feature>
<accession>A0A1I2H3N4</accession>
<evidence type="ECO:0000256" key="1">
    <source>
        <dbReference type="PIRSR" id="PIRSR634015-1"/>
    </source>
</evidence>
<dbReference type="EMBL" id="FONN01000020">
    <property type="protein sequence ID" value="SFF24844.1"/>
    <property type="molecule type" value="Genomic_DNA"/>
</dbReference>
<proteinExistence type="predicted"/>
<protein>
    <submittedName>
        <fullName evidence="5">Peptidase family M1</fullName>
    </submittedName>
</protein>
<dbReference type="InterPro" id="IPR027268">
    <property type="entry name" value="Peptidase_M4/M1_CTD_sf"/>
</dbReference>
<dbReference type="InterPro" id="IPR014782">
    <property type="entry name" value="Peptidase_M1_dom"/>
</dbReference>
<feature type="active site" description="Proton donor" evidence="1">
    <location>
        <position position="511"/>
    </location>
</feature>
<dbReference type="Proteomes" id="UP000183410">
    <property type="component" value="Unassembled WGS sequence"/>
</dbReference>
<dbReference type="AlphaFoldDB" id="A0A1I2H3N4"/>
<keyword evidence="2" id="KW-0862">Zinc</keyword>
<dbReference type="GO" id="GO:0008237">
    <property type="term" value="F:metallopeptidase activity"/>
    <property type="evidence" value="ECO:0007669"/>
    <property type="project" value="InterPro"/>
</dbReference>
<gene>
    <name evidence="5" type="ORF">SAMN04487969_12023</name>
</gene>
<dbReference type="OrthoDB" id="9814383at2"/>
<dbReference type="Gene3D" id="1.10.390.10">
    <property type="entry name" value="Neutral Protease Domain 2"/>
    <property type="match status" value="1"/>
</dbReference>
<comment type="cofactor">
    <cofactor evidence="2">
        <name>Zn(2+)</name>
        <dbReference type="ChEBI" id="CHEBI:29105"/>
    </cofactor>
    <text evidence="2">Binds 1 zinc ion per subunit.</text>
</comment>
<evidence type="ECO:0000256" key="3">
    <source>
        <dbReference type="SAM" id="MobiDB-lite"/>
    </source>
</evidence>
<evidence type="ECO:0000313" key="6">
    <source>
        <dbReference type="Proteomes" id="UP000183410"/>
    </source>
</evidence>
<name>A0A1I2H3N4_9BACL</name>
<keyword evidence="2" id="KW-0479">Metal-binding</keyword>
<evidence type="ECO:0000313" key="5">
    <source>
        <dbReference type="EMBL" id="SFF24844.1"/>
    </source>
</evidence>
<dbReference type="PANTHER" id="PTHR45726">
    <property type="entry name" value="LEUKOTRIENE A-4 HYDROLASE"/>
    <property type="match status" value="1"/>
</dbReference>
<evidence type="ECO:0000256" key="2">
    <source>
        <dbReference type="PIRSR" id="PIRSR634015-3"/>
    </source>
</evidence>